<dbReference type="AlphaFoldDB" id="Q76IK7"/>
<gene>
    <name evidence="2" type="primary">ORF2</name>
</gene>
<dbReference type="InterPro" id="IPR005135">
    <property type="entry name" value="Endo/exonuclease/phosphatase"/>
</dbReference>
<feature type="domain" description="Reverse transcriptase" evidence="1">
    <location>
        <begin position="492"/>
        <end position="764"/>
    </location>
</feature>
<dbReference type="CDD" id="cd09076">
    <property type="entry name" value="L1-EN"/>
    <property type="match status" value="1"/>
</dbReference>
<dbReference type="InterPro" id="IPR000477">
    <property type="entry name" value="RT_dom"/>
</dbReference>
<proteinExistence type="predicted"/>
<evidence type="ECO:0000259" key="1">
    <source>
        <dbReference type="PROSITE" id="PS50878"/>
    </source>
</evidence>
<dbReference type="PROSITE" id="PS50878">
    <property type="entry name" value="RT_POL"/>
    <property type="match status" value="1"/>
</dbReference>
<sequence>MKIVSFNVNGLRNNAKRKCIFRFLKNKKFDVILLQETHSSLDVEVMWKREWGNAPTFFSHGTTSARGVCILLSPQQNWTVHHTESDTEGRFLIASISAGPKRLTLANVYGPNSDNPIFFDSFFGIINDYLDNDAIIGGDFNAILSNDLDKSPGNKHANGKSSSEIKNYMKEFDLVDIFRELNPRQRRFSRVQQNPFTGSRIDFFLVSEGLTPHIKNCDIEPSIKSDHRLVVLNINPQFKENGPGYWKLNNCLLDDPQFVNHLKSELGAFLTINETPDVSPHIIWDSLKCWLRGKFIKHAAEKRTSQTKEIDRIEKLLKATQRRIDSGEVSLQHKMRDLQSSLNTILEGKTRAAIVRSRTNWTENGEKNTKYFLSLEKRNKKRNTIVRLKQSGLVIADHREIMTTLKEFYRKLYSSRPTDTKQIDSHIRVAQLPQISEEEGSFLGKDISKTECYEALRKMGKNKSPGNDELSTAFYTTFWKEIGGAFIKSTNHALKMGLLSGSQRNGIITLIPKPDKDPLIVENYRPITLLNTDYKIISKVIAERLKLVMPRLIHDDQKGFFKDRYIGENIRLLFDVMDFAETENIPCVVLSLDLYKAFDLIEWVFIETVLQGYGLQSVVQWVKILFGKATGTINNAGFLSESFPIKRRVRQGDPLSPLLFVLAIECFAQHIRLNQCIEGINTADKELKILLFADDTLCFINGSSGSFNAMSEEIRWSKVVSGCKINLEKSVTCAIGSMVKTQSRSTAIQLKWTKESFKYLGVTTAVPGSNLDFFQINFSDPLSRIKRIINMWSRRGLTLLGKVTIVKTLIIPTLLFKLSVLPVDVPNAFTTSLNRSLFTFLWGSKWEKVNRKVLISPVAEGGINMMDITTYIAAQKLKWLYELFNPASQSTWKAIETLIPESYLWEAIKLNLPNNHALIKTVIPYRTLRSSLTAARLVIGPTSRKDNEQRNYLWLNKNVKLKKRLLFDKTLVEAGVTEYNQLLKPTGQYQTYEEVCEINNIAASTNHSLKFYELLNALPREWDQIQYKGNARTKEDITMLKDHLKDYAVSTKVAYQYFIQQVKEYPEKRRKKWEGELNLTTNFDWSNICQSNCYSTVETKLRSFQIKLKLRAVVTNACLFNFGMIDSPNCVFCNTETDSLVHMFTKCKMIQSFWENINGWIVAKFRKPLIITDDIKVFGIQHEKSPNLINCILLGVRFYVYRCKVQKHLPNVDSCIDYINEIRKTEKAIAMKSPL</sequence>
<dbReference type="PANTHER" id="PTHR31635:SF196">
    <property type="entry name" value="REVERSE TRANSCRIPTASE DOMAIN-CONTAINING PROTEIN-RELATED"/>
    <property type="match status" value="1"/>
</dbReference>
<name>Q76IK7_CIOIN</name>
<dbReference type="CDD" id="cd01650">
    <property type="entry name" value="RT_nLTR_like"/>
    <property type="match status" value="1"/>
</dbReference>
<dbReference type="GO" id="GO:0003824">
    <property type="term" value="F:catalytic activity"/>
    <property type="evidence" value="ECO:0007669"/>
    <property type="project" value="InterPro"/>
</dbReference>
<dbReference type="Pfam" id="PF03372">
    <property type="entry name" value="Exo_endo_phos"/>
    <property type="match status" value="1"/>
</dbReference>
<reference evidence="2" key="1">
    <citation type="journal article" date="2004" name="Mol. Biol. Evol.">
        <title>Cross-genome screening of novel sequence-specific non-LTR retrotransposons: various multicopy RNA genes and microsatellites are selected as targets.</title>
        <authorList>
            <person name="Kojima K.K."/>
            <person name="Fujiwara H."/>
        </authorList>
    </citation>
    <scope>NUCLEOTIDE SEQUENCE</scope>
</reference>
<dbReference type="InterPro" id="IPR036691">
    <property type="entry name" value="Endo/exonu/phosph_ase_sf"/>
</dbReference>
<dbReference type="SUPFAM" id="SSF56219">
    <property type="entry name" value="DNase I-like"/>
    <property type="match status" value="1"/>
</dbReference>
<dbReference type="Gene3D" id="3.60.10.10">
    <property type="entry name" value="Endonuclease/exonuclease/phosphatase"/>
    <property type="match status" value="1"/>
</dbReference>
<accession>Q76IK7</accession>
<organism evidence="2">
    <name type="scientific">Ciona intestinalis</name>
    <name type="common">Transparent sea squirt</name>
    <name type="synonym">Ascidia intestinalis</name>
    <dbReference type="NCBI Taxonomy" id="7719"/>
    <lineage>
        <taxon>Eukaryota</taxon>
        <taxon>Metazoa</taxon>
        <taxon>Chordata</taxon>
        <taxon>Tunicata</taxon>
        <taxon>Ascidiacea</taxon>
        <taxon>Phlebobranchia</taxon>
        <taxon>Cionidae</taxon>
        <taxon>Ciona</taxon>
    </lineage>
</organism>
<protein>
    <submittedName>
        <fullName evidence="2">Pol-like protein</fullName>
    </submittedName>
</protein>
<dbReference type="EMBL" id="AB097145">
    <property type="protein sequence ID" value="BAC82623.1"/>
    <property type="molecule type" value="Genomic_DNA"/>
</dbReference>
<dbReference type="Pfam" id="PF00078">
    <property type="entry name" value="RVT_1"/>
    <property type="match status" value="1"/>
</dbReference>
<evidence type="ECO:0000313" key="2">
    <source>
        <dbReference type="EMBL" id="BAC82623.1"/>
    </source>
</evidence>
<dbReference type="PANTHER" id="PTHR31635">
    <property type="entry name" value="REVERSE TRANSCRIPTASE DOMAIN-CONTAINING PROTEIN-RELATED"/>
    <property type="match status" value="1"/>
</dbReference>